<keyword evidence="7" id="KW-0067">ATP-binding</keyword>
<evidence type="ECO:0000313" key="16">
    <source>
        <dbReference type="EMBL" id="KAF8758463.1"/>
    </source>
</evidence>
<evidence type="ECO:0000256" key="9">
    <source>
        <dbReference type="ARBA" id="ARBA00023242"/>
    </source>
</evidence>
<evidence type="ECO:0000256" key="2">
    <source>
        <dbReference type="ARBA" id="ARBA00012552"/>
    </source>
</evidence>
<evidence type="ECO:0000256" key="1">
    <source>
        <dbReference type="ARBA" id="ARBA00004123"/>
    </source>
</evidence>
<dbReference type="PROSITE" id="PS51194">
    <property type="entry name" value="HELICASE_CTER"/>
    <property type="match status" value="1"/>
</dbReference>
<organism evidence="16 17">
    <name type="scientific">Rhizoctonia solani</name>
    <dbReference type="NCBI Taxonomy" id="456999"/>
    <lineage>
        <taxon>Eukaryota</taxon>
        <taxon>Fungi</taxon>
        <taxon>Dikarya</taxon>
        <taxon>Basidiomycota</taxon>
        <taxon>Agaricomycotina</taxon>
        <taxon>Agaricomycetes</taxon>
        <taxon>Cantharellales</taxon>
        <taxon>Ceratobasidiaceae</taxon>
        <taxon>Rhizoctonia</taxon>
    </lineage>
</organism>
<dbReference type="FunFam" id="3.40.50.300:FF:000111">
    <property type="entry name" value="DEAD-box ATP-dependent RNA helicase"/>
    <property type="match status" value="1"/>
</dbReference>
<dbReference type="InterPro" id="IPR001650">
    <property type="entry name" value="Helicase_C-like"/>
</dbReference>
<dbReference type="GO" id="GO:0003723">
    <property type="term" value="F:RNA binding"/>
    <property type="evidence" value="ECO:0007669"/>
    <property type="project" value="UniProtKB-KW"/>
</dbReference>
<dbReference type="SUPFAM" id="SSF52540">
    <property type="entry name" value="P-loop containing nucleoside triphosphate hydrolases"/>
    <property type="match status" value="2"/>
</dbReference>
<feature type="short sequence motif" description="Q motif" evidence="12">
    <location>
        <begin position="49"/>
        <end position="77"/>
    </location>
</feature>
<evidence type="ECO:0000259" key="15">
    <source>
        <dbReference type="PROSITE" id="PS51195"/>
    </source>
</evidence>
<dbReference type="EC" id="3.6.4.13" evidence="2"/>
<dbReference type="Pfam" id="PF00270">
    <property type="entry name" value="DEAD"/>
    <property type="match status" value="1"/>
</dbReference>
<dbReference type="PROSITE" id="PS51192">
    <property type="entry name" value="HELICASE_ATP_BIND_1"/>
    <property type="match status" value="1"/>
</dbReference>
<dbReference type="Gene3D" id="3.40.50.300">
    <property type="entry name" value="P-loop containing nucleotide triphosphate hydrolases"/>
    <property type="match status" value="2"/>
</dbReference>
<accession>A0A8H7M3Z9</accession>
<keyword evidence="3" id="KW-0547">Nucleotide-binding</keyword>
<comment type="caution">
    <text evidence="16">The sequence shown here is derived from an EMBL/GenBank/DDBJ whole genome shotgun (WGS) entry which is preliminary data.</text>
</comment>
<keyword evidence="4 16" id="KW-0378">Hydrolase</keyword>
<evidence type="ECO:0000256" key="10">
    <source>
        <dbReference type="ARBA" id="ARBA00038213"/>
    </source>
</evidence>
<evidence type="ECO:0000259" key="14">
    <source>
        <dbReference type="PROSITE" id="PS51194"/>
    </source>
</evidence>
<keyword evidence="6" id="KW-0509">mRNA transport</keyword>
<keyword evidence="6" id="KW-0813">Transport</keyword>
<sequence length="441" mass="49276">MSGINQPEEELIDYEDDHDVSLTTGANGAAAAPADGEKEKKAYTNVHTTGFRDFLLKPELLRAISDLGFEHPSEVQQECIPQAVLGMDVLCQAKSGHGKTAVFVLATLQQLEPVDGEVSVIVLCHTRELAYQIRNEYTRFSRYMPDVRTGVVFGGTPPDFDIIRRFFLCFVGGVAISAGCPTRAPIGGNPFDWSFYALQCVDDAATNLDSIDAVNYVDALSLEQGLKHIHMRRDVQEIFRVTPHHKQVMMFSATLSKDIRVTCKKFMANSKLTLHGLQQHYINLEEVAKNRKLNDLLDQLEFNQVVIFVKSVSRANELNKLLNSCNFPSICIHSGLNQEERINRYQSFKSFEKRILVATDIFGRGIDVERVNIVVNYDAPSEADSYLHRVGRAGRFGTKGLAITFVSSPADTEVLQQIQGRFEVKVTELPDTIDSSTYMTS</sequence>
<dbReference type="GO" id="GO:0005634">
    <property type="term" value="C:nucleus"/>
    <property type="evidence" value="ECO:0007669"/>
    <property type="project" value="UniProtKB-SubCell"/>
</dbReference>
<comment type="catalytic activity">
    <reaction evidence="11">
        <text>ATP + H2O = ADP + phosphate + H(+)</text>
        <dbReference type="Rhea" id="RHEA:13065"/>
        <dbReference type="ChEBI" id="CHEBI:15377"/>
        <dbReference type="ChEBI" id="CHEBI:15378"/>
        <dbReference type="ChEBI" id="CHEBI:30616"/>
        <dbReference type="ChEBI" id="CHEBI:43474"/>
        <dbReference type="ChEBI" id="CHEBI:456216"/>
        <dbReference type="EC" id="3.6.4.13"/>
    </reaction>
</comment>
<evidence type="ECO:0000256" key="7">
    <source>
        <dbReference type="ARBA" id="ARBA00022840"/>
    </source>
</evidence>
<dbReference type="CDD" id="cd18787">
    <property type="entry name" value="SF2_C_DEAD"/>
    <property type="match status" value="1"/>
</dbReference>
<dbReference type="PROSITE" id="PS51195">
    <property type="entry name" value="Q_MOTIF"/>
    <property type="match status" value="1"/>
</dbReference>
<keyword evidence="5" id="KW-0347">Helicase</keyword>
<reference evidence="16" key="1">
    <citation type="submission" date="2020-09" db="EMBL/GenBank/DDBJ databases">
        <title>Comparative genome analyses of four rice-infecting Rhizoctonia solani isolates reveal extensive enrichment of homogalacturonan modification genes.</title>
        <authorList>
            <person name="Lee D.-Y."/>
            <person name="Jeon J."/>
            <person name="Kim K.-T."/>
            <person name="Cheong K."/>
            <person name="Song H."/>
            <person name="Choi G."/>
            <person name="Ko J."/>
            <person name="Opiyo S.O."/>
            <person name="Zuo S."/>
            <person name="Madhav S."/>
            <person name="Lee Y.-H."/>
            <person name="Wang G.-L."/>
        </authorList>
    </citation>
    <scope>NUCLEOTIDE SEQUENCE</scope>
    <source>
        <strain evidence="16">AG1-IA B2</strain>
    </source>
</reference>
<evidence type="ECO:0000256" key="3">
    <source>
        <dbReference type="ARBA" id="ARBA00022741"/>
    </source>
</evidence>
<dbReference type="Proteomes" id="UP000614334">
    <property type="component" value="Unassembled WGS sequence"/>
</dbReference>
<feature type="domain" description="Helicase ATP-binding" evidence="13">
    <location>
        <begin position="80"/>
        <end position="273"/>
    </location>
</feature>
<keyword evidence="9" id="KW-0539">Nucleus</keyword>
<dbReference type="SMART" id="SM00487">
    <property type="entry name" value="DEXDc"/>
    <property type="match status" value="1"/>
</dbReference>
<feature type="domain" description="Helicase C-terminal" evidence="14">
    <location>
        <begin position="292"/>
        <end position="437"/>
    </location>
</feature>
<dbReference type="AlphaFoldDB" id="A0A8H7M3Z9"/>
<dbReference type="EMBL" id="JACYCF010000003">
    <property type="protein sequence ID" value="KAF8758463.1"/>
    <property type="molecule type" value="Genomic_DNA"/>
</dbReference>
<dbReference type="GO" id="GO:0016787">
    <property type="term" value="F:hydrolase activity"/>
    <property type="evidence" value="ECO:0007669"/>
    <property type="project" value="UniProtKB-KW"/>
</dbReference>
<dbReference type="GO" id="GO:0051028">
    <property type="term" value="P:mRNA transport"/>
    <property type="evidence" value="ECO:0007669"/>
    <property type="project" value="UniProtKB-KW"/>
</dbReference>
<comment type="subcellular location">
    <subcellularLocation>
        <location evidence="1">Nucleus</location>
    </subcellularLocation>
</comment>
<dbReference type="InterPro" id="IPR014001">
    <property type="entry name" value="Helicase_ATP-bd"/>
</dbReference>
<evidence type="ECO:0000256" key="4">
    <source>
        <dbReference type="ARBA" id="ARBA00022801"/>
    </source>
</evidence>
<feature type="domain" description="DEAD-box RNA helicase Q" evidence="15">
    <location>
        <begin position="49"/>
        <end position="77"/>
    </location>
</feature>
<comment type="similarity">
    <text evidence="10">Belongs to the DEAD box helicase family. DECD subfamily.</text>
</comment>
<evidence type="ECO:0000259" key="13">
    <source>
        <dbReference type="PROSITE" id="PS51192"/>
    </source>
</evidence>
<dbReference type="InterPro" id="IPR014014">
    <property type="entry name" value="RNA_helicase_DEAD_Q_motif"/>
</dbReference>
<evidence type="ECO:0000256" key="12">
    <source>
        <dbReference type="PROSITE-ProRule" id="PRU00552"/>
    </source>
</evidence>
<dbReference type="InterPro" id="IPR011545">
    <property type="entry name" value="DEAD/DEAH_box_helicase_dom"/>
</dbReference>
<protein>
    <recommendedName>
        <fullName evidence="2">RNA helicase</fullName>
        <ecNumber evidence="2">3.6.4.13</ecNumber>
    </recommendedName>
</protein>
<dbReference type="GO" id="GO:0003724">
    <property type="term" value="F:RNA helicase activity"/>
    <property type="evidence" value="ECO:0007669"/>
    <property type="project" value="UniProtKB-EC"/>
</dbReference>
<dbReference type="InterPro" id="IPR027417">
    <property type="entry name" value="P-loop_NTPase"/>
</dbReference>
<gene>
    <name evidence="16" type="ORF">RHS01_02861</name>
</gene>
<dbReference type="PANTHER" id="PTHR47958">
    <property type="entry name" value="ATP-DEPENDENT RNA HELICASE DBP3"/>
    <property type="match status" value="1"/>
</dbReference>
<dbReference type="Pfam" id="PF00271">
    <property type="entry name" value="Helicase_C"/>
    <property type="match status" value="1"/>
</dbReference>
<evidence type="ECO:0000256" key="8">
    <source>
        <dbReference type="ARBA" id="ARBA00022884"/>
    </source>
</evidence>
<name>A0A8H7M3Z9_9AGAM</name>
<proteinExistence type="inferred from homology"/>
<dbReference type="GO" id="GO:0005524">
    <property type="term" value="F:ATP binding"/>
    <property type="evidence" value="ECO:0007669"/>
    <property type="project" value="UniProtKB-KW"/>
</dbReference>
<evidence type="ECO:0000256" key="5">
    <source>
        <dbReference type="ARBA" id="ARBA00022806"/>
    </source>
</evidence>
<evidence type="ECO:0000256" key="11">
    <source>
        <dbReference type="ARBA" id="ARBA00047984"/>
    </source>
</evidence>
<evidence type="ECO:0000256" key="6">
    <source>
        <dbReference type="ARBA" id="ARBA00022816"/>
    </source>
</evidence>
<dbReference type="SMART" id="SM00490">
    <property type="entry name" value="HELICc"/>
    <property type="match status" value="1"/>
</dbReference>
<keyword evidence="8" id="KW-0694">RNA-binding</keyword>
<evidence type="ECO:0000313" key="17">
    <source>
        <dbReference type="Proteomes" id="UP000614334"/>
    </source>
</evidence>